<dbReference type="Proteomes" id="UP000694556">
    <property type="component" value="Chromosome 16"/>
</dbReference>
<evidence type="ECO:0000313" key="2">
    <source>
        <dbReference type="Ensembl" id="ENSCMMP00000013136.1"/>
    </source>
</evidence>
<dbReference type="SMART" id="SM00406">
    <property type="entry name" value="IGv"/>
    <property type="match status" value="1"/>
</dbReference>
<dbReference type="Ensembl" id="ENSCMMT00000014453.1">
    <property type="protein sequence ID" value="ENSCMMP00000013136.1"/>
    <property type="gene ID" value="ENSCMMG00000008330.1"/>
</dbReference>
<reference evidence="2" key="2">
    <citation type="submission" date="2025-08" db="UniProtKB">
        <authorList>
            <consortium name="Ensembl"/>
        </authorList>
    </citation>
    <scope>IDENTIFICATION</scope>
</reference>
<feature type="domain" description="Ig-like" evidence="1">
    <location>
        <begin position="3"/>
        <end position="108"/>
    </location>
</feature>
<dbReference type="AlphaFoldDB" id="A0A8C3BZL2"/>
<accession>A0A8C3BZL2</accession>
<dbReference type="InterPro" id="IPR013783">
    <property type="entry name" value="Ig-like_fold"/>
</dbReference>
<dbReference type="PROSITE" id="PS50835">
    <property type="entry name" value="IG_LIKE"/>
    <property type="match status" value="1"/>
</dbReference>
<organism evidence="2 3">
    <name type="scientific">Cairina moschata</name>
    <name type="common">Muscovy duck</name>
    <dbReference type="NCBI Taxonomy" id="8855"/>
    <lineage>
        <taxon>Eukaryota</taxon>
        <taxon>Metazoa</taxon>
        <taxon>Chordata</taxon>
        <taxon>Craniata</taxon>
        <taxon>Vertebrata</taxon>
        <taxon>Euteleostomi</taxon>
        <taxon>Archelosauria</taxon>
        <taxon>Archosauria</taxon>
        <taxon>Dinosauria</taxon>
        <taxon>Saurischia</taxon>
        <taxon>Theropoda</taxon>
        <taxon>Coelurosauria</taxon>
        <taxon>Aves</taxon>
        <taxon>Neognathae</taxon>
        <taxon>Galloanserae</taxon>
        <taxon>Anseriformes</taxon>
        <taxon>Anatidae</taxon>
        <taxon>Anatinae</taxon>
        <taxon>Cairina</taxon>
    </lineage>
</organism>
<evidence type="ECO:0000313" key="3">
    <source>
        <dbReference type="Proteomes" id="UP000694556"/>
    </source>
</evidence>
<sequence length="108" mass="12130">EDPWHLPCHRDLQKHQQTLGHPFSILCATSDGKYWYAWYKQKNPVIGPVTVIYEDTKRPSDIPLRFSGSTSGFTATLTIIGVQAEDEAVYYCGSRDSSGFPPFHATVP</sequence>
<dbReference type="Gene3D" id="2.60.40.10">
    <property type="entry name" value="Immunoglobulins"/>
    <property type="match status" value="1"/>
</dbReference>
<dbReference type="InterPro" id="IPR050150">
    <property type="entry name" value="IgV_Light_Chain"/>
</dbReference>
<dbReference type="PANTHER" id="PTHR23267">
    <property type="entry name" value="IMMUNOGLOBULIN LIGHT CHAIN"/>
    <property type="match status" value="1"/>
</dbReference>
<dbReference type="InterPro" id="IPR013106">
    <property type="entry name" value="Ig_V-set"/>
</dbReference>
<dbReference type="Pfam" id="PF07686">
    <property type="entry name" value="V-set"/>
    <property type="match status" value="1"/>
</dbReference>
<dbReference type="InterPro" id="IPR007110">
    <property type="entry name" value="Ig-like_dom"/>
</dbReference>
<dbReference type="SUPFAM" id="SSF48726">
    <property type="entry name" value="Immunoglobulin"/>
    <property type="match status" value="1"/>
</dbReference>
<dbReference type="SMART" id="SM00409">
    <property type="entry name" value="IG"/>
    <property type="match status" value="1"/>
</dbReference>
<keyword evidence="3" id="KW-1185">Reference proteome</keyword>
<proteinExistence type="predicted"/>
<evidence type="ECO:0000259" key="1">
    <source>
        <dbReference type="PROSITE" id="PS50835"/>
    </source>
</evidence>
<dbReference type="InterPro" id="IPR036179">
    <property type="entry name" value="Ig-like_dom_sf"/>
</dbReference>
<name>A0A8C3BZL2_CAIMO</name>
<dbReference type="InterPro" id="IPR003599">
    <property type="entry name" value="Ig_sub"/>
</dbReference>
<protein>
    <recommendedName>
        <fullName evidence="1">Ig-like domain-containing protein</fullName>
    </recommendedName>
</protein>
<reference evidence="2" key="3">
    <citation type="submission" date="2025-09" db="UniProtKB">
        <authorList>
            <consortium name="Ensembl"/>
        </authorList>
    </citation>
    <scope>IDENTIFICATION</scope>
</reference>
<reference evidence="2" key="1">
    <citation type="submission" date="2018-09" db="EMBL/GenBank/DDBJ databases">
        <title>Common duck and Muscovy duck high density SNP chip.</title>
        <authorList>
            <person name="Vignal A."/>
            <person name="Thebault N."/>
            <person name="Warren W.C."/>
        </authorList>
    </citation>
    <scope>NUCLEOTIDE SEQUENCE [LARGE SCALE GENOMIC DNA]</scope>
</reference>